<keyword evidence="1" id="KW-0812">Transmembrane</keyword>
<evidence type="ECO:0000256" key="1">
    <source>
        <dbReference type="SAM" id="Phobius"/>
    </source>
</evidence>
<comment type="caution">
    <text evidence="2">The sequence shown here is derived from an EMBL/GenBank/DDBJ whole genome shotgun (WGS) entry which is preliminary data.</text>
</comment>
<dbReference type="Proteomes" id="UP001327093">
    <property type="component" value="Unassembled WGS sequence"/>
</dbReference>
<name>A0ABU6A7K3_9PSEU</name>
<keyword evidence="1" id="KW-1133">Transmembrane helix</keyword>
<evidence type="ECO:0000313" key="2">
    <source>
        <dbReference type="EMBL" id="MEB3367542.1"/>
    </source>
</evidence>
<feature type="transmembrane region" description="Helical" evidence="1">
    <location>
        <begin position="76"/>
        <end position="104"/>
    </location>
</feature>
<evidence type="ECO:0008006" key="4">
    <source>
        <dbReference type="Google" id="ProtNLM"/>
    </source>
</evidence>
<dbReference type="EMBL" id="JAWLNX010000005">
    <property type="protein sequence ID" value="MEB3367542.1"/>
    <property type="molecule type" value="Genomic_DNA"/>
</dbReference>
<reference evidence="2 3" key="1">
    <citation type="submission" date="2023-10" db="EMBL/GenBank/DDBJ databases">
        <title>Saccharopolyspora sp. nov., isolated from mangrove soil.</title>
        <authorList>
            <person name="Lu Y."/>
            <person name="Liu W."/>
        </authorList>
    </citation>
    <scope>NUCLEOTIDE SEQUENCE [LARGE SCALE GENOMIC DNA]</scope>
    <source>
        <strain evidence="2 3">S2-29</strain>
    </source>
</reference>
<protein>
    <recommendedName>
        <fullName evidence="4">ABC transporter permease</fullName>
    </recommendedName>
</protein>
<evidence type="ECO:0000313" key="3">
    <source>
        <dbReference type="Proteomes" id="UP001327093"/>
    </source>
</evidence>
<sequence>MGLVSMFLAVVFGAVGMPWTFGLPTVNDPRTFIVTGMIGLSSLFLLLIGALTLAGRSSVKTGQLNMTSCRNLRRAAFAYWMGAVVTSGFGAAMVALMVVTSAASILGPPAEFDGEILSFLAFLAVPGILGGVAWGVMLRTLRP</sequence>
<accession>A0ABU6A7K3</accession>
<keyword evidence="1" id="KW-0472">Membrane</keyword>
<gene>
    <name evidence="2" type="ORF">R4I43_08990</name>
</gene>
<dbReference type="RefSeq" id="WP_324265097.1">
    <property type="nucleotide sequence ID" value="NZ_JAWLNX010000005.1"/>
</dbReference>
<proteinExistence type="predicted"/>
<feature type="transmembrane region" description="Helical" evidence="1">
    <location>
        <begin position="116"/>
        <end position="138"/>
    </location>
</feature>
<organism evidence="2 3">
    <name type="scientific">Saccharopolyspora mangrovi</name>
    <dbReference type="NCBI Taxonomy" id="3082379"/>
    <lineage>
        <taxon>Bacteria</taxon>
        <taxon>Bacillati</taxon>
        <taxon>Actinomycetota</taxon>
        <taxon>Actinomycetes</taxon>
        <taxon>Pseudonocardiales</taxon>
        <taxon>Pseudonocardiaceae</taxon>
        <taxon>Saccharopolyspora</taxon>
    </lineage>
</organism>
<feature type="transmembrane region" description="Helical" evidence="1">
    <location>
        <begin position="32"/>
        <end position="55"/>
    </location>
</feature>
<keyword evidence="3" id="KW-1185">Reference proteome</keyword>